<evidence type="ECO:0000313" key="2">
    <source>
        <dbReference type="Proteomes" id="UP000204647"/>
    </source>
</evidence>
<dbReference type="RefSeq" id="YP_009206564.1">
    <property type="nucleotide sequence ID" value="NC_028887.1"/>
</dbReference>
<protein>
    <submittedName>
        <fullName evidence="1">Uncharacterized protein</fullName>
    </submittedName>
</protein>
<gene>
    <name evidence="1" type="ORF">AVESOBMORE_209</name>
</gene>
<reference evidence="1 2" key="1">
    <citation type="journal article" date="2015" name="Genome Announc.">
        <title>Genome Sequences of Two Bacillus cereus Group Bacteriophages, Eyuki and AvesoBmore.</title>
        <authorList>
            <person name="Erill I."/>
            <person name="Caruso S.M."/>
        </authorList>
    </citation>
    <scope>NUCLEOTIDE SEQUENCE [LARGE SCALE GENOMIC DNA]</scope>
</reference>
<sequence>MSVENNVYEITKLLAEYKEGKGK</sequence>
<name>A0A0K2D0X4_9CAUD</name>
<dbReference type="EMBL" id="KT307976">
    <property type="protein sequence ID" value="ALA13373.1"/>
    <property type="molecule type" value="Genomic_DNA"/>
</dbReference>
<dbReference type="GeneID" id="26633009"/>
<keyword evidence="2" id="KW-1185">Reference proteome</keyword>
<proteinExistence type="predicted"/>
<accession>A0A0K2D0X4</accession>
<dbReference type="Proteomes" id="UP000204647">
    <property type="component" value="Segment"/>
</dbReference>
<organism evidence="1 2">
    <name type="scientific">Bacillus phage AvesoBmore</name>
    <dbReference type="NCBI Taxonomy" id="1698451"/>
    <lineage>
        <taxon>Viruses</taxon>
        <taxon>Duplodnaviria</taxon>
        <taxon>Heunggongvirae</taxon>
        <taxon>Uroviricota</taxon>
        <taxon>Caudoviricetes</taxon>
        <taxon>Herelleviridae</taxon>
        <taxon>Bastillevirinae</taxon>
        <taxon>Bequatrovirus</taxon>
        <taxon>Bequatrovirus avesobmore</taxon>
    </lineage>
</organism>
<dbReference type="KEGG" id="vg:26633009"/>
<evidence type="ECO:0000313" key="1">
    <source>
        <dbReference type="EMBL" id="ALA13373.1"/>
    </source>
</evidence>